<evidence type="ECO:0000313" key="1">
    <source>
        <dbReference type="EMBL" id="KAG5269787.1"/>
    </source>
</evidence>
<dbReference type="Proteomes" id="UP000823561">
    <property type="component" value="Chromosome 15"/>
</dbReference>
<comment type="caution">
    <text evidence="1">The sequence shown here is derived from an EMBL/GenBank/DDBJ whole genome shotgun (WGS) entry which is preliminary data.</text>
</comment>
<dbReference type="EMBL" id="JADWDJ010000015">
    <property type="protein sequence ID" value="KAG5269787.1"/>
    <property type="molecule type" value="Genomic_DNA"/>
</dbReference>
<proteinExistence type="predicted"/>
<protein>
    <submittedName>
        <fullName evidence="1">Uncharacterized protein</fullName>
    </submittedName>
</protein>
<organism evidence="1 2">
    <name type="scientific">Alosa alosa</name>
    <name type="common">allis shad</name>
    <dbReference type="NCBI Taxonomy" id="278164"/>
    <lineage>
        <taxon>Eukaryota</taxon>
        <taxon>Metazoa</taxon>
        <taxon>Chordata</taxon>
        <taxon>Craniata</taxon>
        <taxon>Vertebrata</taxon>
        <taxon>Euteleostomi</taxon>
        <taxon>Actinopterygii</taxon>
        <taxon>Neopterygii</taxon>
        <taxon>Teleostei</taxon>
        <taxon>Clupei</taxon>
        <taxon>Clupeiformes</taxon>
        <taxon>Clupeoidei</taxon>
        <taxon>Clupeidae</taxon>
        <taxon>Alosa</taxon>
    </lineage>
</organism>
<evidence type="ECO:0000313" key="2">
    <source>
        <dbReference type="Proteomes" id="UP000823561"/>
    </source>
</evidence>
<dbReference type="AlphaFoldDB" id="A0AAV6G8J5"/>
<keyword evidence="2" id="KW-1185">Reference proteome</keyword>
<gene>
    <name evidence="1" type="ORF">AALO_G00206140</name>
</gene>
<sequence>MEEDNSPHRREQQQYWEGKAVIIQRAWRSALFRKQHWQEPMENRTLLQQEDTLLQSFPTTLAINSLVQDLSLCVHCTVSGASVWTAVAVVSSLVWACPL</sequence>
<accession>A0AAV6G8J5</accession>
<reference evidence="1" key="1">
    <citation type="submission" date="2020-10" db="EMBL/GenBank/DDBJ databases">
        <title>Chromosome-scale genome assembly of the Allis shad, Alosa alosa.</title>
        <authorList>
            <person name="Margot Z."/>
            <person name="Christophe K."/>
            <person name="Cabau C."/>
            <person name="Louis A."/>
            <person name="Berthelot C."/>
            <person name="Parey E."/>
            <person name="Roest Crollius H."/>
            <person name="Montfort J."/>
            <person name="Robinson-Rechavi M."/>
            <person name="Bucao C."/>
            <person name="Bouchez O."/>
            <person name="Gislard M."/>
            <person name="Lluch J."/>
            <person name="Milhes M."/>
            <person name="Lampietro C."/>
            <person name="Lopez Roques C."/>
            <person name="Donnadieu C."/>
            <person name="Braasch I."/>
            <person name="Desvignes T."/>
            <person name="Postlethwait J."/>
            <person name="Bobe J."/>
            <person name="Guiguen Y."/>
        </authorList>
    </citation>
    <scope>NUCLEOTIDE SEQUENCE</scope>
    <source>
        <strain evidence="1">M-15738</strain>
        <tissue evidence="1">Blood</tissue>
    </source>
</reference>
<name>A0AAV6G8J5_9TELE</name>